<dbReference type="FunFam" id="3.40.1360.10:FF:000002">
    <property type="entry name" value="DNA primase"/>
    <property type="match status" value="1"/>
</dbReference>
<evidence type="ECO:0000313" key="3">
    <source>
        <dbReference type="Proteomes" id="UP000239406"/>
    </source>
</evidence>
<gene>
    <name evidence="1" type="primary">dnaG</name>
    <name evidence="2" type="ORF">C1702_06725</name>
</gene>
<comment type="catalytic activity">
    <reaction evidence="1">
        <text>ssDNA + n NTP = ssDNA/pppN(pN)n-1 hybrid + (n-1) diphosphate.</text>
        <dbReference type="EC" id="2.7.7.101"/>
    </reaction>
</comment>
<dbReference type="SUPFAM" id="SSF57783">
    <property type="entry name" value="Zinc beta-ribbon"/>
    <property type="match status" value="1"/>
</dbReference>
<dbReference type="CDD" id="cd03364">
    <property type="entry name" value="TOPRIM_DnaG_primases"/>
    <property type="match status" value="1"/>
</dbReference>
<dbReference type="GO" id="GO:0006269">
    <property type="term" value="P:DNA replication, synthesis of primer"/>
    <property type="evidence" value="ECO:0007669"/>
    <property type="project" value="UniProtKB-UniRule"/>
</dbReference>
<keyword evidence="1" id="KW-0548">Nucleotidyltransferase</keyword>
<dbReference type="InterPro" id="IPR006295">
    <property type="entry name" value="DNA_primase_DnaG"/>
</dbReference>
<accession>A0A2S5T5U3</accession>
<keyword evidence="1" id="KW-0863">Zinc-finger</keyword>
<dbReference type="SMART" id="SM00493">
    <property type="entry name" value="TOPRIM"/>
    <property type="match status" value="1"/>
</dbReference>
<dbReference type="GO" id="GO:0005737">
    <property type="term" value="C:cytoplasm"/>
    <property type="evidence" value="ECO:0007669"/>
    <property type="project" value="TreeGrafter"/>
</dbReference>
<evidence type="ECO:0000313" key="2">
    <source>
        <dbReference type="EMBL" id="PPE70370.1"/>
    </source>
</evidence>
<dbReference type="InterPro" id="IPR034151">
    <property type="entry name" value="TOPRIM_DnaG_bac"/>
</dbReference>
<dbReference type="Gene3D" id="3.90.980.10">
    <property type="entry name" value="DNA primase, catalytic core, N-terminal domain"/>
    <property type="match status" value="1"/>
</dbReference>
<reference evidence="2 3" key="1">
    <citation type="submission" date="2018-02" db="EMBL/GenBank/DDBJ databases">
        <title>Reclassifiation of [Polyangium] brachysporum DSM 7029 as Guopingzhaonella breviflexa gen. nov., sp. nov., a member of the family Comamonadaceae.</title>
        <authorList>
            <person name="Tang B."/>
        </authorList>
    </citation>
    <scope>NUCLEOTIDE SEQUENCE [LARGE SCALE GENOMIC DNA]</scope>
    <source>
        <strain evidence="2 3">DSM 15344</strain>
    </source>
</reference>
<dbReference type="GO" id="GO:0003677">
    <property type="term" value="F:DNA binding"/>
    <property type="evidence" value="ECO:0007669"/>
    <property type="project" value="UniProtKB-KW"/>
</dbReference>
<dbReference type="HAMAP" id="MF_00974">
    <property type="entry name" value="DNA_primase_DnaG"/>
    <property type="match status" value="1"/>
</dbReference>
<comment type="domain">
    <text evidence="1">Contains an N-terminal zinc-binding domain, a central core domain that contains the primase activity, and a C-terminal DnaB-binding domain.</text>
</comment>
<dbReference type="GO" id="GO:0008270">
    <property type="term" value="F:zinc ion binding"/>
    <property type="evidence" value="ECO:0007669"/>
    <property type="project" value="UniProtKB-UniRule"/>
</dbReference>
<dbReference type="GO" id="GO:0003899">
    <property type="term" value="F:DNA-directed RNA polymerase activity"/>
    <property type="evidence" value="ECO:0007669"/>
    <property type="project" value="UniProtKB-UniRule"/>
</dbReference>
<keyword evidence="1" id="KW-0804">Transcription</keyword>
<dbReference type="PANTHER" id="PTHR30313">
    <property type="entry name" value="DNA PRIMASE"/>
    <property type="match status" value="1"/>
</dbReference>
<proteinExistence type="inferred from homology"/>
<keyword evidence="3" id="KW-1185">Reference proteome</keyword>
<comment type="function">
    <text evidence="1">RNA polymerase that catalyzes the synthesis of short RNA molecules used as primers for DNA polymerase during DNA replication.</text>
</comment>
<dbReference type="InterPro" id="IPR013264">
    <property type="entry name" value="DNAG_N"/>
</dbReference>
<dbReference type="SMART" id="SM00400">
    <property type="entry name" value="ZnF_CHCC"/>
    <property type="match status" value="1"/>
</dbReference>
<keyword evidence="1" id="KW-0808">Transferase</keyword>
<keyword evidence="1" id="KW-0240">DNA-directed RNA polymerase</keyword>
<dbReference type="InterPro" id="IPR037068">
    <property type="entry name" value="DNA_primase_core_N_sf"/>
</dbReference>
<comment type="caution">
    <text evidence="2">The sequence shown here is derived from an EMBL/GenBank/DDBJ whole genome shotgun (WGS) entry which is preliminary data.</text>
</comment>
<keyword evidence="1" id="KW-0235">DNA replication</keyword>
<dbReference type="EMBL" id="PSNY01000006">
    <property type="protein sequence ID" value="PPE70370.1"/>
    <property type="molecule type" value="Genomic_DNA"/>
</dbReference>
<dbReference type="InterPro" id="IPR030846">
    <property type="entry name" value="DnaG_bac"/>
</dbReference>
<dbReference type="InterPro" id="IPR019475">
    <property type="entry name" value="DNA_primase_DnaB-bd"/>
</dbReference>
<dbReference type="RefSeq" id="WP_104356921.1">
    <property type="nucleotide sequence ID" value="NZ_CP064338.1"/>
</dbReference>
<dbReference type="AlphaFoldDB" id="A0A2S5T5U3"/>
<protein>
    <recommendedName>
        <fullName evidence="1">DNA primase</fullName>
        <ecNumber evidence="1">2.7.7.101</ecNumber>
    </recommendedName>
</protein>
<sequence>MIPPSFKQDLLARADIVQIVGRYVQLKKAGINFKGLCPFHNEKTPSFIVSPTRQTYHCFGCGAHGNAIDFLMEHGGLGYVDAVRELAQEFGLQVPEEHGTPEQRAQAAQERERRATLTDVLGRAAEHYRKQLKASPRAVQYLKGRGLTGGIAARFGLGYAPPGWRTLASVFPQYDDPLLTESGLVIAQGEGEEARHYDRFRDRIMFPIRNVRGEVIGFGGRVIDEGEPKYLNSPETPVFVKGRELYGLYEARAALRERGYALVVEGYMDVVALAQLGFPNAVATLGTACTAEHVQKLFRFTDQVVFSFDGDAAGRRAAARALEAALPHVTDTRSARFLFLPPEHDPDSYIRAFGPEAFERCVAEAVPLSRQLVETAREGCELGSAEGRARFLAQARPLWQALPDGLLRRQILAELAQHAAMPVDELHQAWIGDGGHAAPSHRPAGREAGGPGSRPGRRPPASRRLLSGTPTLLDRALWLLVCRCELWNELSPAAHDLLAEQVAPYGPAFAWIERHLNDQGPVSATTLLEEMAREDFGNGSEALVQRLRELHEPEDGVDLSCELAIVVDRLLLRALEDERAMLFESGALDPETLQRARELLDQCKALKDRIESLVAARDR</sequence>
<evidence type="ECO:0000256" key="1">
    <source>
        <dbReference type="HAMAP-Rule" id="MF_00974"/>
    </source>
</evidence>
<comment type="cofactor">
    <cofactor evidence="1">
        <name>Zn(2+)</name>
        <dbReference type="ChEBI" id="CHEBI:29105"/>
    </cofactor>
    <text evidence="1">Binds 1 zinc ion per monomer.</text>
</comment>
<dbReference type="Proteomes" id="UP000239406">
    <property type="component" value="Unassembled WGS sequence"/>
</dbReference>
<keyword evidence="1" id="KW-0639">Primosome</keyword>
<organism evidence="2 3">
    <name type="scientific">Caldimonas thermodepolymerans</name>
    <dbReference type="NCBI Taxonomy" id="215580"/>
    <lineage>
        <taxon>Bacteria</taxon>
        <taxon>Pseudomonadati</taxon>
        <taxon>Pseudomonadota</taxon>
        <taxon>Betaproteobacteria</taxon>
        <taxon>Burkholderiales</taxon>
        <taxon>Sphaerotilaceae</taxon>
        <taxon>Caldimonas</taxon>
    </lineage>
</organism>
<comment type="subunit">
    <text evidence="1">Monomer. Interacts with DnaB.</text>
</comment>
<dbReference type="FunFam" id="3.90.580.10:FF:000001">
    <property type="entry name" value="DNA primase"/>
    <property type="match status" value="1"/>
</dbReference>
<dbReference type="PROSITE" id="PS50880">
    <property type="entry name" value="TOPRIM"/>
    <property type="match status" value="1"/>
</dbReference>
<dbReference type="InterPro" id="IPR050219">
    <property type="entry name" value="DnaG_primase"/>
</dbReference>
<dbReference type="Pfam" id="PF08275">
    <property type="entry name" value="DNAG_N"/>
    <property type="match status" value="1"/>
</dbReference>
<dbReference type="Pfam" id="PF10410">
    <property type="entry name" value="DnaB_bind"/>
    <property type="match status" value="1"/>
</dbReference>
<name>A0A2S5T5U3_9BURK</name>
<dbReference type="InterPro" id="IPR002694">
    <property type="entry name" value="Znf_CHC2"/>
</dbReference>
<keyword evidence="1" id="KW-0862">Zinc</keyword>
<keyword evidence="1" id="KW-0238">DNA-binding</keyword>
<feature type="zinc finger region" description="CHC2-type" evidence="1">
    <location>
        <begin position="37"/>
        <end position="61"/>
    </location>
</feature>
<dbReference type="InterPro" id="IPR036977">
    <property type="entry name" value="DNA_primase_Znf_CHC2"/>
</dbReference>
<keyword evidence="1" id="KW-0479">Metal-binding</keyword>
<dbReference type="GO" id="GO:0000428">
    <property type="term" value="C:DNA-directed RNA polymerase complex"/>
    <property type="evidence" value="ECO:0007669"/>
    <property type="project" value="UniProtKB-KW"/>
</dbReference>
<dbReference type="NCBIfam" id="TIGR01391">
    <property type="entry name" value="dnaG"/>
    <property type="match status" value="1"/>
</dbReference>
<dbReference type="InterPro" id="IPR006171">
    <property type="entry name" value="TOPRIM_dom"/>
</dbReference>
<dbReference type="SUPFAM" id="SSF56731">
    <property type="entry name" value="DNA primase core"/>
    <property type="match status" value="1"/>
</dbReference>
<dbReference type="Pfam" id="PF01807">
    <property type="entry name" value="Zn_ribbon_DnaG"/>
    <property type="match status" value="1"/>
</dbReference>
<dbReference type="Gene3D" id="3.90.580.10">
    <property type="entry name" value="Zinc finger, CHC2-type domain"/>
    <property type="match status" value="1"/>
</dbReference>
<comment type="similarity">
    <text evidence="1">Belongs to the DnaG primase family.</text>
</comment>
<dbReference type="PANTHER" id="PTHR30313:SF2">
    <property type="entry name" value="DNA PRIMASE"/>
    <property type="match status" value="1"/>
</dbReference>
<dbReference type="Gene3D" id="3.40.1360.10">
    <property type="match status" value="1"/>
</dbReference>
<dbReference type="Gene3D" id="1.20.50.20">
    <property type="entry name" value="DnaG, RNA polymerase domain, helical bundle"/>
    <property type="match status" value="1"/>
</dbReference>
<dbReference type="GO" id="GO:1990077">
    <property type="term" value="C:primosome complex"/>
    <property type="evidence" value="ECO:0007669"/>
    <property type="project" value="UniProtKB-KW"/>
</dbReference>
<dbReference type="EC" id="2.7.7.101" evidence="1"/>
<dbReference type="Pfam" id="PF13155">
    <property type="entry name" value="Toprim_2"/>
    <property type="match status" value="1"/>
</dbReference>